<dbReference type="Pfam" id="PF00487">
    <property type="entry name" value="FA_desaturase"/>
    <property type="match status" value="1"/>
</dbReference>
<evidence type="ECO:0000256" key="1">
    <source>
        <dbReference type="SAM" id="Phobius"/>
    </source>
</evidence>
<organism evidence="3 4">
    <name type="scientific">Labilithrix luteola</name>
    <dbReference type="NCBI Taxonomy" id="1391654"/>
    <lineage>
        <taxon>Bacteria</taxon>
        <taxon>Pseudomonadati</taxon>
        <taxon>Myxococcota</taxon>
        <taxon>Polyangia</taxon>
        <taxon>Polyangiales</taxon>
        <taxon>Labilitrichaceae</taxon>
        <taxon>Labilithrix</taxon>
    </lineage>
</organism>
<dbReference type="KEGG" id="llu:AKJ09_06138"/>
<dbReference type="AlphaFoldDB" id="A0A0K1Q266"/>
<reference evidence="3 4" key="1">
    <citation type="submission" date="2015-08" db="EMBL/GenBank/DDBJ databases">
        <authorList>
            <person name="Babu N.S."/>
            <person name="Beckwith C.J."/>
            <person name="Beseler K.G."/>
            <person name="Brison A."/>
            <person name="Carone J.V."/>
            <person name="Caskin T.P."/>
            <person name="Diamond M."/>
            <person name="Durham M.E."/>
            <person name="Foxe J.M."/>
            <person name="Go M."/>
            <person name="Henderson B.A."/>
            <person name="Jones I.B."/>
            <person name="McGettigan J.A."/>
            <person name="Micheletti S.J."/>
            <person name="Nasrallah M.E."/>
            <person name="Ortiz D."/>
            <person name="Piller C.R."/>
            <person name="Privatt S.R."/>
            <person name="Schneider S.L."/>
            <person name="Sharp S."/>
            <person name="Smith T.C."/>
            <person name="Stanton J.D."/>
            <person name="Ullery H.E."/>
            <person name="Wilson R.J."/>
            <person name="Serrano M.G."/>
            <person name="Buck G."/>
            <person name="Lee V."/>
            <person name="Wang Y."/>
            <person name="Carvalho R."/>
            <person name="Voegtly L."/>
            <person name="Shi R."/>
            <person name="Duckworth R."/>
            <person name="Johnson A."/>
            <person name="Loviza R."/>
            <person name="Walstead R."/>
            <person name="Shah Z."/>
            <person name="Kiflezghi M."/>
            <person name="Wade K."/>
            <person name="Ball S.L."/>
            <person name="Bradley K.W."/>
            <person name="Asai D.J."/>
            <person name="Bowman C.A."/>
            <person name="Russell D.A."/>
            <person name="Pope W.H."/>
            <person name="Jacobs-Sera D."/>
            <person name="Hendrix R.W."/>
            <person name="Hatfull G.F."/>
        </authorList>
    </citation>
    <scope>NUCLEOTIDE SEQUENCE [LARGE SCALE GENOMIC DNA]</scope>
    <source>
        <strain evidence="3 4">DSM 27648</strain>
    </source>
</reference>
<sequence>MLRYSSDRRTIAFIAGHLVLVGAAWTFWDSLPTLLRVLACALLCASAFINAVIAHNVMHCPMWRSRTLNRITQVVLSVTYGFPVSEYVPGHNLSHHGHTQTPRDMMRTTKLRYRPNLLNLVFFFLRIGPGVTLMNARFLRMMEKKNPKWVRQLRLEIVVTWGLKLLMLVIAWKKALFLGFVPSLYAVWGITTVNYLQHDGCDETHPYNHSRNFVGRVFNWLTFNNGFHGIHHHKPGLHWSLLPAAHATKLAPYIDPRLDQRSLMLYLLRTFVFTTERLRYDGVPVVLGPADAPVDESWF</sequence>
<evidence type="ECO:0000259" key="2">
    <source>
        <dbReference type="Pfam" id="PF00487"/>
    </source>
</evidence>
<dbReference type="InterPro" id="IPR005804">
    <property type="entry name" value="FA_desaturase_dom"/>
</dbReference>
<dbReference type="STRING" id="1391654.AKJ09_06138"/>
<gene>
    <name evidence="3" type="ORF">AKJ09_06138</name>
</gene>
<accession>A0A0K1Q266</accession>
<feature type="transmembrane region" description="Helical" evidence="1">
    <location>
        <begin position="12"/>
        <end position="28"/>
    </location>
</feature>
<dbReference type="GO" id="GO:0006629">
    <property type="term" value="P:lipid metabolic process"/>
    <property type="evidence" value="ECO:0007669"/>
    <property type="project" value="InterPro"/>
</dbReference>
<keyword evidence="1" id="KW-0812">Transmembrane</keyword>
<dbReference type="OrthoDB" id="8938484at2"/>
<evidence type="ECO:0000313" key="4">
    <source>
        <dbReference type="Proteomes" id="UP000064967"/>
    </source>
</evidence>
<keyword evidence="4" id="KW-1185">Reference proteome</keyword>
<name>A0A0K1Q266_9BACT</name>
<protein>
    <submittedName>
        <fullName evidence="3">Beta-carotene hydroxylase</fullName>
    </submittedName>
</protein>
<feature type="transmembrane region" description="Helical" evidence="1">
    <location>
        <begin position="34"/>
        <end position="57"/>
    </location>
</feature>
<dbReference type="PANTHER" id="PTHR36459">
    <property type="entry name" value="ORF"/>
    <property type="match status" value="1"/>
</dbReference>
<evidence type="ECO:0000313" key="3">
    <source>
        <dbReference type="EMBL" id="AKU99474.1"/>
    </source>
</evidence>
<dbReference type="Proteomes" id="UP000064967">
    <property type="component" value="Chromosome"/>
</dbReference>
<keyword evidence="1" id="KW-1133">Transmembrane helix</keyword>
<dbReference type="PANTHER" id="PTHR36459:SF1">
    <property type="entry name" value="FATTY ACID DESATURASE DOMAIN-CONTAINING PROTEIN-RELATED"/>
    <property type="match status" value="1"/>
</dbReference>
<dbReference type="RefSeq" id="WP_146650926.1">
    <property type="nucleotide sequence ID" value="NZ_CP012333.1"/>
</dbReference>
<feature type="domain" description="Fatty acid desaturase" evidence="2">
    <location>
        <begin position="35"/>
        <end position="251"/>
    </location>
</feature>
<dbReference type="EMBL" id="CP012333">
    <property type="protein sequence ID" value="AKU99474.1"/>
    <property type="molecule type" value="Genomic_DNA"/>
</dbReference>
<feature type="transmembrane region" description="Helical" evidence="1">
    <location>
        <begin position="116"/>
        <end position="133"/>
    </location>
</feature>
<proteinExistence type="predicted"/>
<keyword evidence="1" id="KW-0472">Membrane</keyword>